<gene>
    <name evidence="1" type="ORF">PVK06_017435</name>
</gene>
<protein>
    <submittedName>
        <fullName evidence="1">Uncharacterized protein</fullName>
    </submittedName>
</protein>
<comment type="caution">
    <text evidence="1">The sequence shown here is derived from an EMBL/GenBank/DDBJ whole genome shotgun (WGS) entry which is preliminary data.</text>
</comment>
<organism evidence="1 2">
    <name type="scientific">Gossypium arboreum</name>
    <name type="common">Tree cotton</name>
    <name type="synonym">Gossypium nanking</name>
    <dbReference type="NCBI Taxonomy" id="29729"/>
    <lineage>
        <taxon>Eukaryota</taxon>
        <taxon>Viridiplantae</taxon>
        <taxon>Streptophyta</taxon>
        <taxon>Embryophyta</taxon>
        <taxon>Tracheophyta</taxon>
        <taxon>Spermatophyta</taxon>
        <taxon>Magnoliopsida</taxon>
        <taxon>eudicotyledons</taxon>
        <taxon>Gunneridae</taxon>
        <taxon>Pentapetalae</taxon>
        <taxon>rosids</taxon>
        <taxon>malvids</taxon>
        <taxon>Malvales</taxon>
        <taxon>Malvaceae</taxon>
        <taxon>Malvoideae</taxon>
        <taxon>Gossypium</taxon>
    </lineage>
</organism>
<reference evidence="1 2" key="1">
    <citation type="submission" date="2023-03" db="EMBL/GenBank/DDBJ databases">
        <title>WGS of Gossypium arboreum.</title>
        <authorList>
            <person name="Yu D."/>
        </authorList>
    </citation>
    <scope>NUCLEOTIDE SEQUENCE [LARGE SCALE GENOMIC DNA]</scope>
    <source>
        <tissue evidence="1">Leaf</tissue>
    </source>
</reference>
<evidence type="ECO:0000313" key="1">
    <source>
        <dbReference type="EMBL" id="KAK5833587.1"/>
    </source>
</evidence>
<dbReference type="Proteomes" id="UP001358586">
    <property type="component" value="Chromosome 5"/>
</dbReference>
<evidence type="ECO:0000313" key="2">
    <source>
        <dbReference type="Proteomes" id="UP001358586"/>
    </source>
</evidence>
<sequence>MEKCIQFQVGVVVVRDQFLVVCVGKMIHLNRTKIVEVFASPTANERAWLESHKAMGIGNELSSPTVPRAIPLAMMAYISSVDSESSRNEMH</sequence>
<keyword evidence="2" id="KW-1185">Reference proteome</keyword>
<name>A0ABR0Q3G0_GOSAR</name>
<dbReference type="EMBL" id="JARKNE010000005">
    <property type="protein sequence ID" value="KAK5833587.1"/>
    <property type="molecule type" value="Genomic_DNA"/>
</dbReference>
<proteinExistence type="predicted"/>
<accession>A0ABR0Q3G0</accession>